<feature type="non-terminal residue" evidence="1">
    <location>
        <position position="1"/>
    </location>
</feature>
<proteinExistence type="predicted"/>
<dbReference type="Proteomes" id="UP001642360">
    <property type="component" value="Unassembled WGS sequence"/>
</dbReference>
<sequence length="100" mass="11158">SRPTFCTQVTTHSSGEERSKVSRVVVLGCRAKGELETTLEQKAQVFQQLIATTTSEISLRDQLRLRKNELVDVQVENMDLTTQLVQSHKSIADLEDSLGV</sequence>
<gene>
    <name evidence="1" type="ORF">ILEXP_LOCUS34740</name>
</gene>
<protein>
    <submittedName>
        <fullName evidence="1">Uncharacterized protein</fullName>
    </submittedName>
</protein>
<name>A0ABC8TCA4_9AQUA</name>
<dbReference type="EMBL" id="CAUOFW020004413">
    <property type="protein sequence ID" value="CAK9165571.1"/>
    <property type="molecule type" value="Genomic_DNA"/>
</dbReference>
<evidence type="ECO:0000313" key="2">
    <source>
        <dbReference type="Proteomes" id="UP001642360"/>
    </source>
</evidence>
<evidence type="ECO:0000313" key="1">
    <source>
        <dbReference type="EMBL" id="CAK9165571.1"/>
    </source>
</evidence>
<comment type="caution">
    <text evidence="1">The sequence shown here is derived from an EMBL/GenBank/DDBJ whole genome shotgun (WGS) entry which is preliminary data.</text>
</comment>
<dbReference type="AlphaFoldDB" id="A0ABC8TCA4"/>
<accession>A0ABC8TCA4</accession>
<organism evidence="1 2">
    <name type="scientific">Ilex paraguariensis</name>
    <name type="common">yerba mate</name>
    <dbReference type="NCBI Taxonomy" id="185542"/>
    <lineage>
        <taxon>Eukaryota</taxon>
        <taxon>Viridiplantae</taxon>
        <taxon>Streptophyta</taxon>
        <taxon>Embryophyta</taxon>
        <taxon>Tracheophyta</taxon>
        <taxon>Spermatophyta</taxon>
        <taxon>Magnoliopsida</taxon>
        <taxon>eudicotyledons</taxon>
        <taxon>Gunneridae</taxon>
        <taxon>Pentapetalae</taxon>
        <taxon>asterids</taxon>
        <taxon>campanulids</taxon>
        <taxon>Aquifoliales</taxon>
        <taxon>Aquifoliaceae</taxon>
        <taxon>Ilex</taxon>
    </lineage>
</organism>
<reference evidence="1 2" key="1">
    <citation type="submission" date="2024-02" db="EMBL/GenBank/DDBJ databases">
        <authorList>
            <person name="Vignale AGUSTIN F."/>
            <person name="Sosa J E."/>
            <person name="Modenutti C."/>
        </authorList>
    </citation>
    <scope>NUCLEOTIDE SEQUENCE [LARGE SCALE GENOMIC DNA]</scope>
</reference>
<keyword evidence="2" id="KW-1185">Reference proteome</keyword>